<name>A0A411WYG6_9BURK</name>
<dbReference type="EMBL" id="BMWV01000004">
    <property type="protein sequence ID" value="GGY40062.1"/>
    <property type="molecule type" value="Genomic_DNA"/>
</dbReference>
<dbReference type="Proteomes" id="UP000292307">
    <property type="component" value="Chromosome"/>
</dbReference>
<evidence type="ECO:0000313" key="3">
    <source>
        <dbReference type="EMBL" id="QBI01740.1"/>
    </source>
</evidence>
<dbReference type="SUPFAM" id="SSF51126">
    <property type="entry name" value="Pectin lyase-like"/>
    <property type="match status" value="2"/>
</dbReference>
<reference evidence="2" key="3">
    <citation type="submission" date="2022-12" db="EMBL/GenBank/DDBJ databases">
        <authorList>
            <person name="Sun Q."/>
            <person name="Kim S."/>
        </authorList>
    </citation>
    <scope>NUCLEOTIDE SEQUENCE</scope>
    <source>
        <strain evidence="2">KCTC 12343</strain>
    </source>
</reference>
<sequence>MQGDFSVLNFDPHQHERGVDEPADGVLRNLSGVLHQQGRVMSDADLTEGELLELGWNGQAGRDIIGAGICAVPATQPEGFSVVSAVVSGGNVLVSLLPGHAWADGILTRLAGDAADPAAPVQRLASYFGPPLTTPLPTPASIEDGVRDAVILEVSEESIHGFQYPQRLIEPALGGPDTSERSFVNFRIRLLRLEPGEDCLSIRGRLADDPASKGRLTASLAPVVAIAGDCPVVGGGGYTGFEHNLYRIEVADVPPATPPRFKWSQWNGGLVGRGRFETGTNPDRIILDAGRAPIVHSGLTEFYLEALEYDELIGAWQVVYGTLATLNTDHDLELAAPATFGTLPATTEPVFIRLWNGIANIADFPDVANPAELRDGIRLAFDAPAAGNYRPGDYWTFTVRAGEIANPQVLVDDAPPTGIVYHRVPLAELNWTGPRNNFVPVIEDCRHRFGALTRKTCCTFLIGDGVRTFGDFNSLEVAAMHLPAAGGELCLLPGLHRANLRLEGRRDITIHGCSRRTAILPRTETRFQPIFHFVDCSGIRVHTVDLLTLDGIDILIDASRDVRIDATRMLGRLHCIRANASAGLHIDNNRLHLLDTAEGLTTISLEADDSLVERNTLVLLPFTDRPDRPDGPDDDPTRDPADPCARPEVLYRHPHLVLAYAQAAWTYVLALLVLRQPYRALGGIHLRVGCERVRLLENEITGGAGDGIVLGGDLDPPPPPNPEPVPDDDPPVAVNVVERGQFRGIVQDEAGTALAGVPVYVGPTVDEARLAPSGTDGRLGIATKPGPNLLAVAPSFRIVRVTPVTERNGILHVIVVAPRQQDRAAPARFLHEITIEANKVTLMGLSGIGFALRAGARLATRGEAAPAGTPKENLLAQVDAALFNLALAPLLRATHPVRDLVILNNRLYRNLRNPFTDAMLEQAQEIGRGGISLAIVDSLFIAGNHVTENGASAADPACGVFIGWGNDVEITDNTLTANGATTAGFEDNRRAGLRGGIYLRFAGALSEKLSASSGRKPALRVHDNRVDQPAGRALTAFAFGPVSVANNHFSSEFTGRFGFIDAAFGCVLIVNLGGIHRLIARLLGDQLENPGNYSVQAERSLPGGETLYDDNFARLDTVNRSLMSQAILCMDDVSYASNTSSVMRREPFFCNTVLIGDTVRATGGRLREEAVRTLSMLSLGLRGNMTALNQADHCIFAFPPRTGPHVPQTVDAPNHIFDPSFCRNATGGQTTVGTFAAPALAAHAGQLGGTIEADALPERELAPLARRYTVASVTHVATTQAALTRAYQAETLHLEAKLGADHPKVLELKAQTEGAMATLQVLAVSSAAVSPQAPPDGKGSSLGGQLVDAANHGQPGHVIELADANGAKAASVGATDGNGNFATTFDGEETARLEQLGKLLPRVLDATGKVVLTSQDAVTLSPGADVRITLVLPRQPGRTPLSKLKLDAALEQQLRKGGIDDVEEILETDKDVLAELAGGVDAAEQLTALARRILG</sequence>
<evidence type="ECO:0000313" key="4">
    <source>
        <dbReference type="Proteomes" id="UP000292307"/>
    </source>
</evidence>
<feature type="compositionally biased region" description="Basic and acidic residues" evidence="1">
    <location>
        <begin position="624"/>
        <end position="641"/>
    </location>
</feature>
<dbReference type="InterPro" id="IPR012334">
    <property type="entry name" value="Pectin_lyas_fold"/>
</dbReference>
<protein>
    <recommendedName>
        <fullName evidence="6">Right handed beta helix domain-containing protein</fullName>
    </recommendedName>
</protein>
<evidence type="ECO:0000256" key="1">
    <source>
        <dbReference type="SAM" id="MobiDB-lite"/>
    </source>
</evidence>
<evidence type="ECO:0000313" key="5">
    <source>
        <dbReference type="Proteomes" id="UP000628442"/>
    </source>
</evidence>
<keyword evidence="4" id="KW-1185">Reference proteome</keyword>
<feature type="region of interest" description="Disordered" evidence="1">
    <location>
        <begin position="1329"/>
        <end position="1349"/>
    </location>
</feature>
<dbReference type="OrthoDB" id="134981at2"/>
<reference evidence="2" key="1">
    <citation type="journal article" date="2014" name="Int. J. Syst. Evol. Microbiol.">
        <title>Complete genome sequence of Corynebacterium casei LMG S-19264T (=DSM 44701T), isolated from a smear-ripened cheese.</title>
        <authorList>
            <consortium name="US DOE Joint Genome Institute (JGI-PGF)"/>
            <person name="Walter F."/>
            <person name="Albersmeier A."/>
            <person name="Kalinowski J."/>
            <person name="Ruckert C."/>
        </authorList>
    </citation>
    <scope>NUCLEOTIDE SEQUENCE</scope>
    <source>
        <strain evidence="2">KCTC 12343</strain>
    </source>
</reference>
<accession>A0A411WYG6</accession>
<feature type="region of interest" description="Disordered" evidence="1">
    <location>
        <begin position="622"/>
        <end position="646"/>
    </location>
</feature>
<dbReference type="InterPro" id="IPR011050">
    <property type="entry name" value="Pectin_lyase_fold/virulence"/>
</dbReference>
<dbReference type="InterPro" id="IPR006626">
    <property type="entry name" value="PbH1"/>
</dbReference>
<evidence type="ECO:0008006" key="6">
    <source>
        <dbReference type="Google" id="ProtNLM"/>
    </source>
</evidence>
<dbReference type="Gene3D" id="2.160.20.10">
    <property type="entry name" value="Single-stranded right-handed beta-helix, Pectin lyase-like"/>
    <property type="match status" value="1"/>
</dbReference>
<dbReference type="EMBL" id="CP036401">
    <property type="protein sequence ID" value="QBI01740.1"/>
    <property type="molecule type" value="Genomic_DNA"/>
</dbReference>
<feature type="region of interest" description="Disordered" evidence="1">
    <location>
        <begin position="706"/>
        <end position="728"/>
    </location>
</feature>
<evidence type="ECO:0000313" key="2">
    <source>
        <dbReference type="EMBL" id="GGY40062.1"/>
    </source>
</evidence>
<dbReference type="SMART" id="SM00710">
    <property type="entry name" value="PbH1"/>
    <property type="match status" value="2"/>
</dbReference>
<dbReference type="Proteomes" id="UP000628442">
    <property type="component" value="Unassembled WGS sequence"/>
</dbReference>
<gene>
    <name evidence="3" type="ORF">EYF70_13430</name>
    <name evidence="2" type="ORF">GCM10007387_22780</name>
</gene>
<organism evidence="2 5">
    <name type="scientific">Pseudoduganella albidiflava</name>
    <dbReference type="NCBI Taxonomy" id="321983"/>
    <lineage>
        <taxon>Bacteria</taxon>
        <taxon>Pseudomonadati</taxon>
        <taxon>Pseudomonadota</taxon>
        <taxon>Betaproteobacteria</taxon>
        <taxon>Burkholderiales</taxon>
        <taxon>Oxalobacteraceae</taxon>
        <taxon>Telluria group</taxon>
        <taxon>Pseudoduganella</taxon>
    </lineage>
</organism>
<proteinExistence type="predicted"/>
<reference evidence="3 4" key="2">
    <citation type="submission" date="2019-02" db="EMBL/GenBank/DDBJ databases">
        <title>Draft Genome Sequences of Six Type Strains of the Genus Massilia.</title>
        <authorList>
            <person name="Miess H."/>
            <person name="Frediansyhah A."/>
            <person name="Gross H."/>
        </authorList>
    </citation>
    <scope>NUCLEOTIDE SEQUENCE [LARGE SCALE GENOMIC DNA]</scope>
    <source>
        <strain evidence="3 4">DSM 17472</strain>
    </source>
</reference>
<feature type="compositionally biased region" description="Pro residues" evidence="1">
    <location>
        <begin position="715"/>
        <end position="724"/>
    </location>
</feature>
<dbReference type="RefSeq" id="WP_131145858.1">
    <property type="nucleotide sequence ID" value="NZ_BMWV01000004.1"/>
</dbReference>